<evidence type="ECO:0000256" key="8">
    <source>
        <dbReference type="ARBA" id="ARBA00022842"/>
    </source>
</evidence>
<dbReference type="InterPro" id="IPR039368">
    <property type="entry name" value="AHAS_TPP"/>
</dbReference>
<dbReference type="STRING" id="999630.TUZN_1296"/>
<dbReference type="Proteomes" id="UP000008138">
    <property type="component" value="Chromosome"/>
</dbReference>
<dbReference type="SUPFAM" id="SSF52467">
    <property type="entry name" value="DHS-like NAD/FAD-binding domain"/>
    <property type="match status" value="1"/>
</dbReference>
<dbReference type="EC" id="2.2.1.6" evidence="12"/>
<keyword evidence="6 12" id="KW-0808">Transferase</keyword>
<dbReference type="UniPathway" id="UPA00047">
    <property type="reaction ID" value="UER00055"/>
</dbReference>
<dbReference type="NCBIfam" id="TIGR00118">
    <property type="entry name" value="acolac_lg"/>
    <property type="match status" value="1"/>
</dbReference>
<evidence type="ECO:0000259" key="14">
    <source>
        <dbReference type="Pfam" id="PF02775"/>
    </source>
</evidence>
<dbReference type="GO" id="GO:0003984">
    <property type="term" value="F:acetolactate synthase activity"/>
    <property type="evidence" value="ECO:0007669"/>
    <property type="project" value="UniProtKB-EC"/>
</dbReference>
<dbReference type="Pfam" id="PF02776">
    <property type="entry name" value="TPP_enzyme_N"/>
    <property type="match status" value="1"/>
</dbReference>
<feature type="domain" description="Thiamine pyrophosphate enzyme central" evidence="13">
    <location>
        <begin position="206"/>
        <end position="345"/>
    </location>
</feature>
<dbReference type="CDD" id="cd07035">
    <property type="entry name" value="TPP_PYR_POX_like"/>
    <property type="match status" value="1"/>
</dbReference>
<dbReference type="FunFam" id="3.40.50.970:FF:000007">
    <property type="entry name" value="Acetolactate synthase"/>
    <property type="match status" value="1"/>
</dbReference>
<comment type="subunit">
    <text evidence="4">Heterodimer composed of an alpha and a beta subunit.</text>
</comment>
<evidence type="ECO:0000313" key="17">
    <source>
        <dbReference type="Proteomes" id="UP000008138"/>
    </source>
</evidence>
<dbReference type="GO" id="GO:0050660">
    <property type="term" value="F:flavin adenine dinucleotide binding"/>
    <property type="evidence" value="ECO:0007669"/>
    <property type="project" value="InterPro"/>
</dbReference>
<evidence type="ECO:0000256" key="3">
    <source>
        <dbReference type="ARBA" id="ARBA00007812"/>
    </source>
</evidence>
<evidence type="ECO:0000256" key="9">
    <source>
        <dbReference type="ARBA" id="ARBA00023052"/>
    </source>
</evidence>
<dbReference type="GeneID" id="10360823"/>
<evidence type="ECO:0000259" key="15">
    <source>
        <dbReference type="Pfam" id="PF02776"/>
    </source>
</evidence>
<dbReference type="InterPro" id="IPR029061">
    <property type="entry name" value="THDP-binding"/>
</dbReference>
<gene>
    <name evidence="16" type="ordered locus">TUZN_1296</name>
</gene>
<keyword evidence="5 12" id="KW-0028">Amino-acid biosynthesis</keyword>
<evidence type="ECO:0000313" key="16">
    <source>
        <dbReference type="EMBL" id="AEA12772.1"/>
    </source>
</evidence>
<organism evidence="16 17">
    <name type="scientific">Thermoproteus uzoniensis (strain 768-20)</name>
    <dbReference type="NCBI Taxonomy" id="999630"/>
    <lineage>
        <taxon>Archaea</taxon>
        <taxon>Thermoproteota</taxon>
        <taxon>Thermoprotei</taxon>
        <taxon>Thermoproteales</taxon>
        <taxon>Thermoproteaceae</taxon>
        <taxon>Thermoproteus</taxon>
    </lineage>
</organism>
<evidence type="ECO:0000256" key="1">
    <source>
        <dbReference type="ARBA" id="ARBA00004974"/>
    </source>
</evidence>
<sequence length="593" mass="65311">MPYGFGGRFGARGDRPNRVVDRIIDTLRELKVRHILGITGGSIMALFDAAYFVDDIEVVMFRHEQGAAHAAEGYARVAGRPAVVAATSGPGATNLVTGLTDAYMDSVPVTAITGQVATWVFGRDGFQETDILGVATPITKWVYQVKRPEEATAAVKIAYEISTLGRPGPTLVDLPRDLQLMEYRGEAKIQINAAKFIPPKPREEDVAKAVKMILEAERPVVLAGGGVLWSGATKEVLELAERLNAPIVSTLPGKAAIPHNHPLYMGPAGMHGRAEADAALANADVVVAVGTRFSDRTWGRFKELQEMVRSGEVKLIHIDVDRSEVGKNVKPTVGIIADAKEALREMLDLLPSAAARSPKFLAWLYEIRRRYEEAMEKAASKFKYFAPWKVLKAVRRAAPPNTVTVTGVGGHQMWSEIWWEVYEPGTFITSAGLGTMGFGIPAALGAKLADRSRPVVCIDGDGSFQMTFNNLALVREYDLPFVEVIFDNASLQLVKQWQVYMYGNRQIAVRFARNPDFLKIAEAYGIEGVKPSTYEELERAVAWAVRNNEPIVIDVTIDEDKDIVLPWVKPGDWLTQAILPEGMEDVSLRYERH</sequence>
<feature type="domain" description="Thiamine pyrophosphate enzyme TPP-binding" evidence="14">
    <location>
        <begin position="407"/>
        <end position="555"/>
    </location>
</feature>
<dbReference type="InterPro" id="IPR045229">
    <property type="entry name" value="TPP_enz"/>
</dbReference>
<keyword evidence="17" id="KW-1185">Reference proteome</keyword>
<dbReference type="GO" id="GO:0018491">
    <property type="term" value="F:2-oxobutyrate synthase activity"/>
    <property type="evidence" value="ECO:0007669"/>
    <property type="project" value="UniProtKB-ARBA"/>
</dbReference>
<dbReference type="InterPro" id="IPR012846">
    <property type="entry name" value="Acetolactate_synth_lsu"/>
</dbReference>
<dbReference type="InterPro" id="IPR012000">
    <property type="entry name" value="Thiamin_PyroP_enz_cen_dom"/>
</dbReference>
<comment type="catalytic activity">
    <reaction evidence="12">
        <text>2 pyruvate + H(+) = (2S)-2-acetolactate + CO2</text>
        <dbReference type="Rhea" id="RHEA:25249"/>
        <dbReference type="ChEBI" id="CHEBI:15361"/>
        <dbReference type="ChEBI" id="CHEBI:15378"/>
        <dbReference type="ChEBI" id="CHEBI:16526"/>
        <dbReference type="ChEBI" id="CHEBI:58476"/>
        <dbReference type="EC" id="2.2.1.6"/>
    </reaction>
</comment>
<dbReference type="eggNOG" id="arCOG01998">
    <property type="taxonomic scope" value="Archaea"/>
</dbReference>
<reference evidence="16 17" key="1">
    <citation type="journal article" date="2011" name="J. Bacteriol.">
        <title>Complete genome sequence of the thermoacidophilic crenarchaeon Thermoproteus uzoniensis 768-20.</title>
        <authorList>
            <person name="Mardanov A.V."/>
            <person name="Gumerov V.M."/>
            <person name="Beletsky A.V."/>
            <person name="Prokofeva M.I."/>
            <person name="Bonch-Osmolovskaya E.A."/>
            <person name="Ravin N.V."/>
            <person name="Skryabin K.G."/>
        </authorList>
    </citation>
    <scope>NUCLEOTIDE SEQUENCE [LARGE SCALE GENOMIC DNA]</scope>
    <source>
        <strain evidence="16 17">768-20</strain>
    </source>
</reference>
<dbReference type="InterPro" id="IPR012001">
    <property type="entry name" value="Thiamin_PyroP_enz_TPP-bd_dom"/>
</dbReference>
<dbReference type="UniPathway" id="UPA00049">
    <property type="reaction ID" value="UER00059"/>
</dbReference>
<keyword evidence="8 12" id="KW-0460">Magnesium</keyword>
<keyword evidence="9 12" id="KW-0786">Thiamine pyrophosphate</keyword>
<dbReference type="AlphaFoldDB" id="F2L0V7"/>
<comment type="catalytic activity">
    <reaction evidence="11">
        <text>a 2-oxocarboxylate + 2 oxidized [2Fe-2S]-[ferredoxin] + CoA = an acyl-CoA + 2 reduced [2Fe-2S]-[ferredoxin] + CO2 + H(+)</text>
        <dbReference type="Rhea" id="RHEA:42316"/>
        <dbReference type="Rhea" id="RHEA-COMP:10000"/>
        <dbReference type="Rhea" id="RHEA-COMP:10001"/>
        <dbReference type="ChEBI" id="CHEBI:15378"/>
        <dbReference type="ChEBI" id="CHEBI:16526"/>
        <dbReference type="ChEBI" id="CHEBI:33737"/>
        <dbReference type="ChEBI" id="CHEBI:33738"/>
        <dbReference type="ChEBI" id="CHEBI:35179"/>
        <dbReference type="ChEBI" id="CHEBI:57287"/>
        <dbReference type="ChEBI" id="CHEBI:58342"/>
        <dbReference type="EC" id="1.2.7.11"/>
    </reaction>
</comment>
<evidence type="ECO:0000256" key="6">
    <source>
        <dbReference type="ARBA" id="ARBA00022679"/>
    </source>
</evidence>
<evidence type="ECO:0000256" key="10">
    <source>
        <dbReference type="ARBA" id="ARBA00023304"/>
    </source>
</evidence>
<dbReference type="GO" id="GO:0009099">
    <property type="term" value="P:L-valine biosynthetic process"/>
    <property type="evidence" value="ECO:0007669"/>
    <property type="project" value="UniProtKB-UniPathway"/>
</dbReference>
<reference key="2">
    <citation type="submission" date="2011-03" db="EMBL/GenBank/DDBJ databases">
        <title>Complete genome sequence of the thermoacidophilic crenarchaeon Thermoproteus uzoniensis 768-20.</title>
        <authorList>
            <person name="Mardanov A.V."/>
            <person name="Gumerov V.M."/>
            <person name="Beletsky A.V."/>
            <person name="Prokofeva M.I."/>
            <person name="Bonch-Osmolovskaya E.A."/>
            <person name="Ravin N.V."/>
            <person name="Skryabin K.G."/>
        </authorList>
    </citation>
    <scope>NUCLEOTIDE SEQUENCE</scope>
    <source>
        <strain>768-20</strain>
    </source>
</reference>
<dbReference type="InterPro" id="IPR029035">
    <property type="entry name" value="DHS-like_NAD/FAD-binding_dom"/>
</dbReference>
<dbReference type="GO" id="GO:0030976">
    <property type="term" value="F:thiamine pyrophosphate binding"/>
    <property type="evidence" value="ECO:0007669"/>
    <property type="project" value="UniProtKB-UniRule"/>
</dbReference>
<comment type="pathway">
    <text evidence="1 12">Amino-acid biosynthesis; L-isoleucine biosynthesis; L-isoleucine from 2-oxobutanoate: step 1/4.</text>
</comment>
<dbReference type="PANTHER" id="PTHR18968">
    <property type="entry name" value="THIAMINE PYROPHOSPHATE ENZYMES"/>
    <property type="match status" value="1"/>
</dbReference>
<evidence type="ECO:0000256" key="4">
    <source>
        <dbReference type="ARBA" id="ARBA00011631"/>
    </source>
</evidence>
<evidence type="ECO:0000256" key="12">
    <source>
        <dbReference type="RuleBase" id="RU003591"/>
    </source>
</evidence>
<feature type="domain" description="Thiamine pyrophosphate enzyme N-terminal TPP-binding" evidence="15">
    <location>
        <begin position="19"/>
        <end position="131"/>
    </location>
</feature>
<dbReference type="CDD" id="cd02015">
    <property type="entry name" value="TPP_AHAS"/>
    <property type="match status" value="1"/>
</dbReference>
<dbReference type="Pfam" id="PF00205">
    <property type="entry name" value="TPP_enzyme_M"/>
    <property type="match status" value="1"/>
</dbReference>
<accession>F2L0V7</accession>
<dbReference type="GO" id="GO:0000287">
    <property type="term" value="F:magnesium ion binding"/>
    <property type="evidence" value="ECO:0007669"/>
    <property type="project" value="UniProtKB-UniRule"/>
</dbReference>
<evidence type="ECO:0000256" key="2">
    <source>
        <dbReference type="ARBA" id="ARBA00005025"/>
    </source>
</evidence>
<dbReference type="RefSeq" id="WP_013680108.1">
    <property type="nucleotide sequence ID" value="NC_015315.1"/>
</dbReference>
<dbReference type="SUPFAM" id="SSF52518">
    <property type="entry name" value="Thiamin diphosphate-binding fold (THDP-binding)"/>
    <property type="match status" value="2"/>
</dbReference>
<dbReference type="Gene3D" id="3.40.50.1220">
    <property type="entry name" value="TPP-binding domain"/>
    <property type="match status" value="1"/>
</dbReference>
<dbReference type="PANTHER" id="PTHR18968:SF13">
    <property type="entry name" value="ACETOLACTATE SYNTHASE CATALYTIC SUBUNIT, MITOCHONDRIAL"/>
    <property type="match status" value="1"/>
</dbReference>
<dbReference type="GO" id="GO:0009097">
    <property type="term" value="P:isoleucine biosynthetic process"/>
    <property type="evidence" value="ECO:0007669"/>
    <property type="project" value="UniProtKB-UniPathway"/>
</dbReference>
<evidence type="ECO:0000256" key="5">
    <source>
        <dbReference type="ARBA" id="ARBA00022605"/>
    </source>
</evidence>
<comment type="cofactor">
    <cofactor evidence="12">
        <name>thiamine diphosphate</name>
        <dbReference type="ChEBI" id="CHEBI:58937"/>
    </cofactor>
    <text evidence="12">Binds 1 thiamine pyrophosphate per subunit.</text>
</comment>
<dbReference type="Gene3D" id="3.40.50.970">
    <property type="match status" value="2"/>
</dbReference>
<comment type="similarity">
    <text evidence="3 12">Belongs to the TPP enzyme family.</text>
</comment>
<dbReference type="Pfam" id="PF02775">
    <property type="entry name" value="TPP_enzyme_C"/>
    <property type="match status" value="1"/>
</dbReference>
<name>F2L0V7_THEU7</name>
<keyword evidence="10 12" id="KW-0100">Branched-chain amino acid biosynthesis</keyword>
<evidence type="ECO:0000256" key="7">
    <source>
        <dbReference type="ARBA" id="ARBA00022723"/>
    </source>
</evidence>
<dbReference type="GO" id="GO:0019164">
    <property type="term" value="F:pyruvate synthase activity"/>
    <property type="evidence" value="ECO:0007669"/>
    <property type="project" value="UniProtKB-ARBA"/>
</dbReference>
<protein>
    <recommendedName>
        <fullName evidence="12">Acetolactate synthase</fullName>
        <ecNumber evidence="12">2.2.1.6</ecNumber>
    </recommendedName>
</protein>
<dbReference type="GO" id="GO:0005948">
    <property type="term" value="C:acetolactate synthase complex"/>
    <property type="evidence" value="ECO:0007669"/>
    <property type="project" value="TreeGrafter"/>
</dbReference>
<evidence type="ECO:0000259" key="13">
    <source>
        <dbReference type="Pfam" id="PF00205"/>
    </source>
</evidence>
<keyword evidence="7 12" id="KW-0479">Metal-binding</keyword>
<dbReference type="InterPro" id="IPR011766">
    <property type="entry name" value="TPP_enzyme_TPP-bd"/>
</dbReference>
<proteinExistence type="inferred from homology"/>
<evidence type="ECO:0000256" key="11">
    <source>
        <dbReference type="ARBA" id="ARBA00048893"/>
    </source>
</evidence>
<comment type="cofactor">
    <cofactor evidence="12">
        <name>Mg(2+)</name>
        <dbReference type="ChEBI" id="CHEBI:18420"/>
    </cofactor>
    <text evidence="12">Binds 1 Mg(2+) ion per subunit.</text>
</comment>
<dbReference type="EMBL" id="CP002590">
    <property type="protein sequence ID" value="AEA12772.1"/>
    <property type="molecule type" value="Genomic_DNA"/>
</dbReference>
<dbReference type="FunFam" id="3.40.50.1220:FF:000008">
    <property type="entry name" value="Acetolactate synthase"/>
    <property type="match status" value="1"/>
</dbReference>
<comment type="pathway">
    <text evidence="2 12">Amino-acid biosynthesis; L-valine biosynthesis; L-valine from pyruvate: step 1/4.</text>
</comment>
<dbReference type="HOGENOM" id="CLU_013748_1_2_2"/>
<dbReference type="KEGG" id="tuz:TUZN_1296"/>